<dbReference type="SUPFAM" id="SSF64182">
    <property type="entry name" value="DHH phosphoesterases"/>
    <property type="match status" value="1"/>
</dbReference>
<reference evidence="6" key="1">
    <citation type="submission" date="2021-06" db="EMBL/GenBank/DDBJ databases">
        <authorList>
            <person name="Kallberg Y."/>
            <person name="Tangrot J."/>
            <person name="Rosling A."/>
        </authorList>
    </citation>
    <scope>NUCLEOTIDE SEQUENCE</scope>
    <source>
        <strain evidence="6">FL966</strain>
    </source>
</reference>
<dbReference type="InterPro" id="IPR038222">
    <property type="entry name" value="DHHA2_dom_sf"/>
</dbReference>
<dbReference type="GO" id="GO:0004309">
    <property type="term" value="F:exopolyphosphatase activity"/>
    <property type="evidence" value="ECO:0007669"/>
    <property type="project" value="TreeGrafter"/>
</dbReference>
<proteinExistence type="predicted"/>
<keyword evidence="2" id="KW-0479">Metal-binding</keyword>
<comment type="caution">
    <text evidence="6">The sequence shown here is derived from an EMBL/GenBank/DDBJ whole genome shotgun (WGS) entry which is preliminary data.</text>
</comment>
<dbReference type="PANTHER" id="PTHR12112:SF39">
    <property type="entry name" value="EG:152A3.5 PROTEIN (FBGN0003116_PN PROTEIN)"/>
    <property type="match status" value="1"/>
</dbReference>
<dbReference type="OrthoDB" id="374045at2759"/>
<dbReference type="Pfam" id="PF02833">
    <property type="entry name" value="DHHA2"/>
    <property type="match status" value="1"/>
</dbReference>
<dbReference type="Gene3D" id="3.90.1640.10">
    <property type="entry name" value="inorganic pyrophosphatase (n-terminal core)"/>
    <property type="match status" value="1"/>
</dbReference>
<protein>
    <submittedName>
        <fullName evidence="6">22668_t:CDS:1</fullName>
    </submittedName>
</protein>
<keyword evidence="4" id="KW-0464">Manganese</keyword>
<keyword evidence="3" id="KW-0378">Hydrolase</keyword>
<dbReference type="InterPro" id="IPR004097">
    <property type="entry name" value="DHHA2"/>
</dbReference>
<evidence type="ECO:0000259" key="5">
    <source>
        <dbReference type="SMART" id="SM01131"/>
    </source>
</evidence>
<evidence type="ECO:0000256" key="3">
    <source>
        <dbReference type="ARBA" id="ARBA00022801"/>
    </source>
</evidence>
<organism evidence="6 7">
    <name type="scientific">Cetraspora pellucida</name>
    <dbReference type="NCBI Taxonomy" id="1433469"/>
    <lineage>
        <taxon>Eukaryota</taxon>
        <taxon>Fungi</taxon>
        <taxon>Fungi incertae sedis</taxon>
        <taxon>Mucoromycota</taxon>
        <taxon>Glomeromycotina</taxon>
        <taxon>Glomeromycetes</taxon>
        <taxon>Diversisporales</taxon>
        <taxon>Gigasporaceae</taxon>
        <taxon>Cetraspora</taxon>
    </lineage>
</organism>
<accession>A0A9N9GUL5</accession>
<evidence type="ECO:0000256" key="4">
    <source>
        <dbReference type="ARBA" id="ARBA00023211"/>
    </source>
</evidence>
<name>A0A9N9GUL5_9GLOM</name>
<evidence type="ECO:0000313" key="7">
    <source>
        <dbReference type="Proteomes" id="UP000789759"/>
    </source>
</evidence>
<evidence type="ECO:0000256" key="1">
    <source>
        <dbReference type="ARBA" id="ARBA00001936"/>
    </source>
</evidence>
<dbReference type="AlphaFoldDB" id="A0A9N9GUL5"/>
<dbReference type="InterPro" id="IPR038763">
    <property type="entry name" value="DHH_sf"/>
</dbReference>
<dbReference type="Pfam" id="PF01368">
    <property type="entry name" value="DHH"/>
    <property type="match status" value="1"/>
</dbReference>
<dbReference type="PANTHER" id="PTHR12112">
    <property type="entry name" value="BNIP - RELATED"/>
    <property type="match status" value="1"/>
</dbReference>
<dbReference type="Proteomes" id="UP000789759">
    <property type="component" value="Unassembled WGS sequence"/>
</dbReference>
<evidence type="ECO:0000313" key="6">
    <source>
        <dbReference type="EMBL" id="CAG8635262.1"/>
    </source>
</evidence>
<dbReference type="InterPro" id="IPR001667">
    <property type="entry name" value="DDH_dom"/>
</dbReference>
<evidence type="ECO:0000256" key="2">
    <source>
        <dbReference type="ARBA" id="ARBA00022723"/>
    </source>
</evidence>
<feature type="domain" description="DHHA2" evidence="5">
    <location>
        <begin position="246"/>
        <end position="410"/>
    </location>
</feature>
<dbReference type="GO" id="GO:0046872">
    <property type="term" value="F:metal ion binding"/>
    <property type="evidence" value="ECO:0007669"/>
    <property type="project" value="UniProtKB-KW"/>
</dbReference>
<comment type="cofactor">
    <cofactor evidence="1">
        <name>Mn(2+)</name>
        <dbReference type="ChEBI" id="CHEBI:29035"/>
    </cofactor>
</comment>
<sequence>MATMSVDFSSKLESLVNNAVKKVQDNPIKKVFFVLGNESADLDSIVGSISYAYLSTQFCPLNTVYLPIIQIPRFDLSLRPECNFIFQKCEISTASLIFLDEISDHLYIISKSYSLSLVLLDHNKLIGIWNQFADKVDTILDHHQDEGLYLNIKERYIEGVGSATSLVVLKFKDKWENNLNDNKQIDKDTQNWDKIIANLLLSAILVDTVLLDFSQGRTTQKDQDAVDFLLDILHPSDPKTFIKDYYNEIQNAKFNISHLSNFDLLQKDYKEYNLEWNIKNETKICVMGISSVVWILKDWILREDGVEKFMETVGNYIQEKNLDLEIIMLAFDHKGDLGFKREMVIYSKKGPFCQKEVLERFEEIIGLNEIKDFRNVNSDREKEESIIKCYEQKNISMSRKKVYPIIKNMFLEA</sequence>
<dbReference type="SMART" id="SM01131">
    <property type="entry name" value="DHHA2"/>
    <property type="match status" value="1"/>
</dbReference>
<dbReference type="EMBL" id="CAJVQA010006159">
    <property type="protein sequence ID" value="CAG8635262.1"/>
    <property type="molecule type" value="Genomic_DNA"/>
</dbReference>
<dbReference type="Gene3D" id="3.10.310.20">
    <property type="entry name" value="DHHA2 domain"/>
    <property type="match status" value="1"/>
</dbReference>
<dbReference type="GO" id="GO:0005737">
    <property type="term" value="C:cytoplasm"/>
    <property type="evidence" value="ECO:0007669"/>
    <property type="project" value="InterPro"/>
</dbReference>
<gene>
    <name evidence="6" type="ORF">CPELLU_LOCUS8587</name>
</gene>
<keyword evidence="7" id="KW-1185">Reference proteome</keyword>